<feature type="transmembrane region" description="Helical" evidence="1">
    <location>
        <begin position="75"/>
        <end position="97"/>
    </location>
</feature>
<feature type="transmembrane region" description="Helical" evidence="1">
    <location>
        <begin position="47"/>
        <end position="69"/>
    </location>
</feature>
<proteinExistence type="predicted"/>
<feature type="transmembrane region" description="Helical" evidence="1">
    <location>
        <begin position="151"/>
        <end position="169"/>
    </location>
</feature>
<keyword evidence="3" id="KW-1185">Reference proteome</keyword>
<comment type="caution">
    <text evidence="2">The sequence shown here is derived from an EMBL/GenBank/DDBJ whole genome shotgun (WGS) entry which is preliminary data.</text>
</comment>
<dbReference type="RefSeq" id="WP_379582425.1">
    <property type="nucleotide sequence ID" value="NZ_JBHSQW010000007.1"/>
</dbReference>
<protein>
    <submittedName>
        <fullName evidence="2">Purine-cytosine permease family protein</fullName>
    </submittedName>
</protein>
<feature type="transmembrane region" description="Helical" evidence="1">
    <location>
        <begin position="368"/>
        <end position="389"/>
    </location>
</feature>
<gene>
    <name evidence="2" type="ORF">ACFQE5_02850</name>
</gene>
<dbReference type="EMBL" id="JBHSQW010000007">
    <property type="protein sequence ID" value="MFC5993146.1"/>
    <property type="molecule type" value="Genomic_DNA"/>
</dbReference>
<feature type="transmembrane region" description="Helical" evidence="1">
    <location>
        <begin position="263"/>
        <end position="281"/>
    </location>
</feature>
<feature type="transmembrane region" description="Helical" evidence="1">
    <location>
        <begin position="221"/>
        <end position="242"/>
    </location>
</feature>
<keyword evidence="1" id="KW-0472">Membrane</keyword>
<dbReference type="Proteomes" id="UP001596302">
    <property type="component" value="Unassembled WGS sequence"/>
</dbReference>
<dbReference type="InterPro" id="IPR030191">
    <property type="entry name" value="CodB"/>
</dbReference>
<evidence type="ECO:0000256" key="1">
    <source>
        <dbReference type="SAM" id="Phobius"/>
    </source>
</evidence>
<feature type="transmembrane region" description="Helical" evidence="1">
    <location>
        <begin position="181"/>
        <end position="201"/>
    </location>
</feature>
<feature type="transmembrane region" description="Helical" evidence="1">
    <location>
        <begin position="410"/>
        <end position="429"/>
    </location>
</feature>
<dbReference type="PANTHER" id="PTHR30569">
    <property type="entry name" value="CYTOSINE TRANSPORTER CODB"/>
    <property type="match status" value="1"/>
</dbReference>
<sequence>MDTTTRITPLDTSTGDDPRVLAAAATEDYSLHVAPHSWRLRRGNLTMAWYALVSAMFFLYIAASLAAAYGTVNALVGLGLTIVVYGVINAVLSRFAARTGLTVALFSRALLGRAGAALAALIFAATAIYYAVFEGSIIGVAFQTYFGGSLAVWYLVVVLYSTPLVVGGVRRWLDKINGVLLPLYWTGLVAAVVWAVSVHGYDGQWLSDPGTAPGLPLSAGGPNWLACFSAYLGVFILMMYTMDFARLGKPEDVRYHARITFGWVYYLLAFGANGVAGIYLVHATGTEATEGGVAVGIVALMGIVGVALVWVSQTRINTANYYLASSNLESFAARAFKLHLPRWVWVIVSSVVIYLLMLTPVLKYLLVALAWQGALVTGWVAIALAHILLSRRAGVAPDQVEFRPGRVRSLWAPGLVAWIGSAAVGIGLVESGMPWVGAWSSIITFVLAAVLYVGLRALTGQQSAAIGRDHDPRDEVEDDWQIRVRCGGCDRSYIAHEMDRDPSTSELAPICADCASSNSAFLDAATRRVMPQRPVQQRVMEP</sequence>
<reference evidence="3" key="1">
    <citation type="journal article" date="2019" name="Int. J. Syst. Evol. Microbiol.">
        <title>The Global Catalogue of Microorganisms (GCM) 10K type strain sequencing project: providing services to taxonomists for standard genome sequencing and annotation.</title>
        <authorList>
            <consortium name="The Broad Institute Genomics Platform"/>
            <consortium name="The Broad Institute Genome Sequencing Center for Infectious Disease"/>
            <person name="Wu L."/>
            <person name="Ma J."/>
        </authorList>
    </citation>
    <scope>NUCLEOTIDE SEQUENCE [LARGE SCALE GENOMIC DNA]</scope>
    <source>
        <strain evidence="3">CCM 8391</strain>
    </source>
</reference>
<evidence type="ECO:0000313" key="2">
    <source>
        <dbReference type="EMBL" id="MFC5993146.1"/>
    </source>
</evidence>
<evidence type="ECO:0000313" key="3">
    <source>
        <dbReference type="Proteomes" id="UP001596302"/>
    </source>
</evidence>
<dbReference type="Gene3D" id="1.10.4160.10">
    <property type="entry name" value="Hydantoin permease"/>
    <property type="match status" value="1"/>
</dbReference>
<keyword evidence="1" id="KW-1133">Transmembrane helix</keyword>
<accession>A0ABW1IXG0</accession>
<feature type="transmembrane region" description="Helical" evidence="1">
    <location>
        <begin position="109"/>
        <end position="131"/>
    </location>
</feature>
<organism evidence="2 3">
    <name type="scientific">Pseudonocardia hispaniensis</name>
    <dbReference type="NCBI Taxonomy" id="904933"/>
    <lineage>
        <taxon>Bacteria</taxon>
        <taxon>Bacillati</taxon>
        <taxon>Actinomycetota</taxon>
        <taxon>Actinomycetes</taxon>
        <taxon>Pseudonocardiales</taxon>
        <taxon>Pseudonocardiaceae</taxon>
        <taxon>Pseudonocardia</taxon>
    </lineage>
</organism>
<name>A0ABW1IXG0_9PSEU</name>
<feature type="transmembrane region" description="Helical" evidence="1">
    <location>
        <begin position="343"/>
        <end position="362"/>
    </location>
</feature>
<dbReference type="PANTHER" id="PTHR30569:SF0">
    <property type="entry name" value="CYTOSINE PERMEASE"/>
    <property type="match status" value="1"/>
</dbReference>
<keyword evidence="1" id="KW-0812">Transmembrane</keyword>
<feature type="transmembrane region" description="Helical" evidence="1">
    <location>
        <begin position="435"/>
        <end position="455"/>
    </location>
</feature>
<feature type="transmembrane region" description="Helical" evidence="1">
    <location>
        <begin position="293"/>
        <end position="311"/>
    </location>
</feature>